<accession>A0ABQ4YY92</accession>
<evidence type="ECO:0000313" key="1">
    <source>
        <dbReference type="EMBL" id="GJS82577.1"/>
    </source>
</evidence>
<dbReference type="Proteomes" id="UP001151760">
    <property type="component" value="Unassembled WGS sequence"/>
</dbReference>
<keyword evidence="2" id="KW-1185">Reference proteome</keyword>
<sequence length="75" mass="8254">MVLGFSHLCRKCVPDADELVTEPLQQTPTPRVDCDVANAIDELQEARKELIEVKNSAMAASLLSLPHQKVKPSRA</sequence>
<dbReference type="EMBL" id="BQNB010010834">
    <property type="protein sequence ID" value="GJS82577.1"/>
    <property type="molecule type" value="Genomic_DNA"/>
</dbReference>
<organism evidence="1 2">
    <name type="scientific">Tanacetum coccineum</name>
    <dbReference type="NCBI Taxonomy" id="301880"/>
    <lineage>
        <taxon>Eukaryota</taxon>
        <taxon>Viridiplantae</taxon>
        <taxon>Streptophyta</taxon>
        <taxon>Embryophyta</taxon>
        <taxon>Tracheophyta</taxon>
        <taxon>Spermatophyta</taxon>
        <taxon>Magnoliopsida</taxon>
        <taxon>eudicotyledons</taxon>
        <taxon>Gunneridae</taxon>
        <taxon>Pentapetalae</taxon>
        <taxon>asterids</taxon>
        <taxon>campanulids</taxon>
        <taxon>Asterales</taxon>
        <taxon>Asteraceae</taxon>
        <taxon>Asteroideae</taxon>
        <taxon>Anthemideae</taxon>
        <taxon>Anthemidinae</taxon>
        <taxon>Tanacetum</taxon>
    </lineage>
</organism>
<reference evidence="1" key="1">
    <citation type="journal article" date="2022" name="Int. J. Mol. Sci.">
        <title>Draft Genome of Tanacetum Coccineum: Genomic Comparison of Closely Related Tanacetum-Family Plants.</title>
        <authorList>
            <person name="Yamashiro T."/>
            <person name="Shiraishi A."/>
            <person name="Nakayama K."/>
            <person name="Satake H."/>
        </authorList>
    </citation>
    <scope>NUCLEOTIDE SEQUENCE</scope>
</reference>
<protein>
    <submittedName>
        <fullName evidence="1">Uncharacterized protein</fullName>
    </submittedName>
</protein>
<evidence type="ECO:0000313" key="2">
    <source>
        <dbReference type="Proteomes" id="UP001151760"/>
    </source>
</evidence>
<name>A0ABQ4YY92_9ASTR</name>
<gene>
    <name evidence="1" type="ORF">Tco_0749118</name>
</gene>
<comment type="caution">
    <text evidence="1">The sequence shown here is derived from an EMBL/GenBank/DDBJ whole genome shotgun (WGS) entry which is preliminary data.</text>
</comment>
<proteinExistence type="predicted"/>
<reference evidence="1" key="2">
    <citation type="submission" date="2022-01" db="EMBL/GenBank/DDBJ databases">
        <authorList>
            <person name="Yamashiro T."/>
            <person name="Shiraishi A."/>
            <person name="Satake H."/>
            <person name="Nakayama K."/>
        </authorList>
    </citation>
    <scope>NUCLEOTIDE SEQUENCE</scope>
</reference>